<protein>
    <submittedName>
        <fullName evidence="4">Flavin reductase</fullName>
    </submittedName>
</protein>
<evidence type="ECO:0000313" key="5">
    <source>
        <dbReference type="Proteomes" id="UP001204015"/>
    </source>
</evidence>
<reference evidence="4 5" key="1">
    <citation type="submission" date="2022-06" db="EMBL/GenBank/DDBJ databases">
        <title>A taxonomic note on the genus Prevotella: Description of four novel genera and emended description of the genera Hallella and Xylanibacter.</title>
        <authorList>
            <person name="Hitch T.C.A."/>
        </authorList>
    </citation>
    <scope>NUCLEOTIDE SEQUENCE [LARGE SCALE GENOMIC DNA]</scope>
    <source>
        <strain evidence="4 5">DSM 100619</strain>
    </source>
</reference>
<dbReference type="InterPro" id="IPR052174">
    <property type="entry name" value="Flavoredoxin"/>
</dbReference>
<dbReference type="SUPFAM" id="SSF50475">
    <property type="entry name" value="FMN-binding split barrel"/>
    <property type="match status" value="1"/>
</dbReference>
<comment type="caution">
    <text evidence="4">The sequence shown here is derived from an EMBL/GenBank/DDBJ whole genome shotgun (WGS) entry which is preliminary data.</text>
</comment>
<proteinExistence type="inferred from homology"/>
<evidence type="ECO:0000256" key="2">
    <source>
        <dbReference type="SAM" id="SignalP"/>
    </source>
</evidence>
<evidence type="ECO:0000259" key="3">
    <source>
        <dbReference type="Pfam" id="PF01613"/>
    </source>
</evidence>
<evidence type="ECO:0000256" key="1">
    <source>
        <dbReference type="ARBA" id="ARBA00038054"/>
    </source>
</evidence>
<name>A0ABT1BZK6_9BACT</name>
<gene>
    <name evidence="4" type="ORF">NG821_07340</name>
</gene>
<sequence>MKKLLLVFGILSVCLLTTSFTEPGKEGSTTPSSQSDLQGDKGVFKKINPKDLKDNPISLFANNWFVLSAGDSSKYNEMTISWGNLGNVWGQPTVTVYILSTRYTYSFIDKGKYFVLNAFDEPYRKKVRFIGTHSGRDIDKVKETGLTTKFTALGNPYFAEARLVIECEKIYYDDIHPAQLSIGNKNPNGNAVPRRMFIGKIVNMWEKE</sequence>
<dbReference type="RefSeq" id="WP_252761008.1">
    <property type="nucleotide sequence ID" value="NZ_JAMXLY010000023.1"/>
</dbReference>
<dbReference type="InterPro" id="IPR002563">
    <property type="entry name" value="Flavin_Rdtase-like_dom"/>
</dbReference>
<evidence type="ECO:0000313" key="4">
    <source>
        <dbReference type="EMBL" id="MCO6025653.1"/>
    </source>
</evidence>
<feature type="signal peptide" evidence="2">
    <location>
        <begin position="1"/>
        <end position="21"/>
    </location>
</feature>
<dbReference type="PANTHER" id="PTHR43567:SF5">
    <property type="entry name" value="HYPOTHETICAL CYTOSOLIC PROTEIN"/>
    <property type="match status" value="1"/>
</dbReference>
<feature type="chain" id="PRO_5045680853" evidence="2">
    <location>
        <begin position="22"/>
        <end position="208"/>
    </location>
</feature>
<accession>A0ABT1BZK6</accession>
<comment type="similarity">
    <text evidence="1">Belongs to the flavoredoxin family.</text>
</comment>
<dbReference type="EMBL" id="JAMXLY010000023">
    <property type="protein sequence ID" value="MCO6025653.1"/>
    <property type="molecule type" value="Genomic_DNA"/>
</dbReference>
<dbReference type="Proteomes" id="UP001204015">
    <property type="component" value="Unassembled WGS sequence"/>
</dbReference>
<dbReference type="InterPro" id="IPR012349">
    <property type="entry name" value="Split_barrel_FMN-bd"/>
</dbReference>
<dbReference type="Gene3D" id="2.30.110.10">
    <property type="entry name" value="Electron Transport, Fmn-binding Protein, Chain A"/>
    <property type="match status" value="1"/>
</dbReference>
<dbReference type="Pfam" id="PF01613">
    <property type="entry name" value="Flavin_Reduct"/>
    <property type="match status" value="1"/>
</dbReference>
<organism evidence="4 5">
    <name type="scientific">Segatella cerevisiae</name>
    <dbReference type="NCBI Taxonomy" id="2053716"/>
    <lineage>
        <taxon>Bacteria</taxon>
        <taxon>Pseudomonadati</taxon>
        <taxon>Bacteroidota</taxon>
        <taxon>Bacteroidia</taxon>
        <taxon>Bacteroidales</taxon>
        <taxon>Prevotellaceae</taxon>
        <taxon>Segatella</taxon>
    </lineage>
</organism>
<keyword evidence="2" id="KW-0732">Signal</keyword>
<feature type="domain" description="Flavin reductase like" evidence="3">
    <location>
        <begin position="60"/>
        <end position="206"/>
    </location>
</feature>
<dbReference type="PANTHER" id="PTHR43567">
    <property type="entry name" value="FLAVOREDOXIN-RELATED-RELATED"/>
    <property type="match status" value="1"/>
</dbReference>
<keyword evidence="5" id="KW-1185">Reference proteome</keyword>